<evidence type="ECO:0000256" key="4">
    <source>
        <dbReference type="ARBA" id="ARBA00023015"/>
    </source>
</evidence>
<keyword evidence="9" id="KW-1185">Reference proteome</keyword>
<reference evidence="8" key="1">
    <citation type="submission" date="2021-12" db="EMBL/GenBank/DDBJ databases">
        <title>Prjna785345.</title>
        <authorList>
            <person name="Rujirawat T."/>
            <person name="Krajaejun T."/>
        </authorList>
    </citation>
    <scope>NUCLEOTIDE SEQUENCE</scope>
    <source>
        <strain evidence="8">Pi057C3</strain>
    </source>
</reference>
<keyword evidence="6" id="KW-0804">Transcription</keyword>
<dbReference type="AlphaFoldDB" id="A0AAD5M9P8"/>
<evidence type="ECO:0000256" key="1">
    <source>
        <dbReference type="ARBA" id="ARBA00004123"/>
    </source>
</evidence>
<keyword evidence="7" id="KW-0539">Nucleus</keyword>
<organism evidence="8 9">
    <name type="scientific">Pythium insidiosum</name>
    <name type="common">Pythiosis disease agent</name>
    <dbReference type="NCBI Taxonomy" id="114742"/>
    <lineage>
        <taxon>Eukaryota</taxon>
        <taxon>Sar</taxon>
        <taxon>Stramenopiles</taxon>
        <taxon>Oomycota</taxon>
        <taxon>Peronosporomycetes</taxon>
        <taxon>Pythiales</taxon>
        <taxon>Pythiaceae</taxon>
        <taxon>Pythium</taxon>
    </lineage>
</organism>
<name>A0AAD5M9P8_PYTIN</name>
<proteinExistence type="inferred from homology"/>
<evidence type="ECO:0000313" key="8">
    <source>
        <dbReference type="EMBL" id="KAJ0409821.1"/>
    </source>
</evidence>
<keyword evidence="3" id="KW-0156">Chromatin regulator</keyword>
<dbReference type="EMBL" id="JAKCXM010000002">
    <property type="protein sequence ID" value="KAJ0409821.1"/>
    <property type="molecule type" value="Genomic_DNA"/>
</dbReference>
<dbReference type="GO" id="GO:0000123">
    <property type="term" value="C:histone acetyltransferase complex"/>
    <property type="evidence" value="ECO:0007669"/>
    <property type="project" value="InterPro"/>
</dbReference>
<comment type="subcellular location">
    <subcellularLocation>
        <location evidence="1">Nucleus</location>
    </subcellularLocation>
</comment>
<evidence type="ECO:0000256" key="7">
    <source>
        <dbReference type="ARBA" id="ARBA00023242"/>
    </source>
</evidence>
<comment type="caution">
    <text evidence="8">The sequence shown here is derived from an EMBL/GenBank/DDBJ whole genome shotgun (WGS) entry which is preliminary data.</text>
</comment>
<dbReference type="GO" id="GO:0005634">
    <property type="term" value="C:nucleus"/>
    <property type="evidence" value="ECO:0007669"/>
    <property type="project" value="UniProtKB-SubCell"/>
</dbReference>
<accession>A0AAD5M9P8</accession>
<dbReference type="Pfam" id="PF09340">
    <property type="entry name" value="NuA4"/>
    <property type="match status" value="1"/>
</dbReference>
<evidence type="ECO:0000256" key="6">
    <source>
        <dbReference type="ARBA" id="ARBA00023163"/>
    </source>
</evidence>
<protein>
    <submittedName>
        <fullName evidence="8">Uncharacterized protein</fullName>
    </submittedName>
</protein>
<dbReference type="InterPro" id="IPR015418">
    <property type="entry name" value="Eaf6"/>
</dbReference>
<sequence length="135" mass="15428">MVSLKELDEKLKAVASQLAVEQRDWEEEERKLFELEETYLCETVVHGNLFTGWGDARTAPVRFRNAAVRRKKRERMDAAAAPLSEEEQLKADRHRLASFSSITSPAEPLRATFAKREALIAEKAERRSAKKAKKT</sequence>
<dbReference type="GO" id="GO:0006325">
    <property type="term" value="P:chromatin organization"/>
    <property type="evidence" value="ECO:0007669"/>
    <property type="project" value="UniProtKB-KW"/>
</dbReference>
<keyword evidence="4" id="KW-0805">Transcription regulation</keyword>
<comment type="similarity">
    <text evidence="2">Belongs to the EAF6 family.</text>
</comment>
<gene>
    <name evidence="8" type="ORF">P43SY_005715</name>
</gene>
<evidence type="ECO:0000256" key="2">
    <source>
        <dbReference type="ARBA" id="ARBA00010916"/>
    </source>
</evidence>
<keyword evidence="5" id="KW-0175">Coiled coil</keyword>
<evidence type="ECO:0000313" key="9">
    <source>
        <dbReference type="Proteomes" id="UP001209570"/>
    </source>
</evidence>
<evidence type="ECO:0000256" key="3">
    <source>
        <dbReference type="ARBA" id="ARBA00022853"/>
    </source>
</evidence>
<evidence type="ECO:0000256" key="5">
    <source>
        <dbReference type="ARBA" id="ARBA00023054"/>
    </source>
</evidence>
<dbReference type="Proteomes" id="UP001209570">
    <property type="component" value="Unassembled WGS sequence"/>
</dbReference>